<name>A0ABS1R269_9SPHI</name>
<evidence type="ECO:0000256" key="4">
    <source>
        <dbReference type="ARBA" id="ARBA00023163"/>
    </source>
</evidence>
<dbReference type="InterPro" id="IPR013325">
    <property type="entry name" value="RNA_pol_sigma_r2"/>
</dbReference>
<protein>
    <submittedName>
        <fullName evidence="7">RNA polymerase sigma-70 factor</fullName>
    </submittedName>
</protein>
<dbReference type="NCBIfam" id="TIGR02937">
    <property type="entry name" value="sigma70-ECF"/>
    <property type="match status" value="1"/>
</dbReference>
<dbReference type="InterPro" id="IPR013249">
    <property type="entry name" value="RNA_pol_sigma70_r4_t2"/>
</dbReference>
<dbReference type="SUPFAM" id="SSF88659">
    <property type="entry name" value="Sigma3 and sigma4 domains of RNA polymerase sigma factors"/>
    <property type="match status" value="1"/>
</dbReference>
<dbReference type="InterPro" id="IPR036388">
    <property type="entry name" value="WH-like_DNA-bd_sf"/>
</dbReference>
<accession>A0ABS1R269</accession>
<dbReference type="InterPro" id="IPR014284">
    <property type="entry name" value="RNA_pol_sigma-70_dom"/>
</dbReference>
<evidence type="ECO:0000259" key="5">
    <source>
        <dbReference type="Pfam" id="PF04542"/>
    </source>
</evidence>
<comment type="caution">
    <text evidence="7">The sequence shown here is derived from an EMBL/GenBank/DDBJ whole genome shotgun (WGS) entry which is preliminary data.</text>
</comment>
<evidence type="ECO:0000259" key="6">
    <source>
        <dbReference type="Pfam" id="PF08281"/>
    </source>
</evidence>
<dbReference type="NCBIfam" id="TIGR02985">
    <property type="entry name" value="Sig70_bacteroi1"/>
    <property type="match status" value="1"/>
</dbReference>
<dbReference type="Gene3D" id="1.10.1740.10">
    <property type="match status" value="1"/>
</dbReference>
<evidence type="ECO:0000256" key="3">
    <source>
        <dbReference type="ARBA" id="ARBA00023082"/>
    </source>
</evidence>
<reference evidence="7 8" key="1">
    <citation type="submission" date="2021-01" db="EMBL/GenBank/DDBJ databases">
        <title>C459-1 draft genome sequence.</title>
        <authorList>
            <person name="Zhang X.-F."/>
        </authorList>
    </citation>
    <scope>NUCLEOTIDE SEQUENCE [LARGE SCALE GENOMIC DNA]</scope>
    <source>
        <strain evidence="8">C459-1</strain>
    </source>
</reference>
<keyword evidence="3" id="KW-0731">Sigma factor</keyword>
<dbReference type="SUPFAM" id="SSF88946">
    <property type="entry name" value="Sigma2 domain of RNA polymerase sigma factors"/>
    <property type="match status" value="1"/>
</dbReference>
<feature type="domain" description="RNA polymerase sigma-70 region 2" evidence="5">
    <location>
        <begin position="27"/>
        <end position="91"/>
    </location>
</feature>
<dbReference type="Gene3D" id="1.10.10.10">
    <property type="entry name" value="Winged helix-like DNA-binding domain superfamily/Winged helix DNA-binding domain"/>
    <property type="match status" value="1"/>
</dbReference>
<dbReference type="InterPro" id="IPR007627">
    <property type="entry name" value="RNA_pol_sigma70_r2"/>
</dbReference>
<dbReference type="PANTHER" id="PTHR43133:SF46">
    <property type="entry name" value="RNA POLYMERASE SIGMA-70 FACTOR ECF SUBFAMILY"/>
    <property type="match status" value="1"/>
</dbReference>
<dbReference type="Pfam" id="PF08281">
    <property type="entry name" value="Sigma70_r4_2"/>
    <property type="match status" value="1"/>
</dbReference>
<dbReference type="PANTHER" id="PTHR43133">
    <property type="entry name" value="RNA POLYMERASE ECF-TYPE SIGMA FACTO"/>
    <property type="match status" value="1"/>
</dbReference>
<dbReference type="RefSeq" id="WP_202102127.1">
    <property type="nucleotide sequence ID" value="NZ_JAERTY010000003.1"/>
</dbReference>
<evidence type="ECO:0000256" key="1">
    <source>
        <dbReference type="ARBA" id="ARBA00010641"/>
    </source>
</evidence>
<keyword evidence="2" id="KW-0805">Transcription regulation</keyword>
<evidence type="ECO:0000313" key="8">
    <source>
        <dbReference type="Proteomes" id="UP000625283"/>
    </source>
</evidence>
<dbReference type="Pfam" id="PF04542">
    <property type="entry name" value="Sigma70_r2"/>
    <property type="match status" value="1"/>
</dbReference>
<gene>
    <name evidence="7" type="ORF">JKG61_06275</name>
</gene>
<dbReference type="Proteomes" id="UP000625283">
    <property type="component" value="Unassembled WGS sequence"/>
</dbReference>
<proteinExistence type="inferred from homology"/>
<sequence>MKIIPLNDEQKLLEELKRGEERAFNILYGYYSVPLYGNILKMVRDQEVANDIHQDLFAKIWQKRANIDLEKSFRSFLFTCAKYQIYDYLKRVDISQQVNNYISFRNTELYSHVEEDLALKETESLYQTIIDQLPSQCQKVYKLVKHDGLSYEQAATELGISSLTVRNHLAKATRTLKEQMGPHVIILLLLALGN</sequence>
<evidence type="ECO:0000313" key="7">
    <source>
        <dbReference type="EMBL" id="MBL1408354.1"/>
    </source>
</evidence>
<keyword evidence="4" id="KW-0804">Transcription</keyword>
<dbReference type="InterPro" id="IPR013324">
    <property type="entry name" value="RNA_pol_sigma_r3/r4-like"/>
</dbReference>
<evidence type="ECO:0000256" key="2">
    <source>
        <dbReference type="ARBA" id="ARBA00023015"/>
    </source>
</evidence>
<feature type="domain" description="RNA polymerase sigma factor 70 region 4 type 2" evidence="6">
    <location>
        <begin position="126"/>
        <end position="174"/>
    </location>
</feature>
<dbReference type="InterPro" id="IPR014327">
    <property type="entry name" value="RNA_pol_sigma70_bacteroid"/>
</dbReference>
<dbReference type="EMBL" id="JAERTY010000003">
    <property type="protein sequence ID" value="MBL1408354.1"/>
    <property type="molecule type" value="Genomic_DNA"/>
</dbReference>
<keyword evidence="8" id="KW-1185">Reference proteome</keyword>
<comment type="similarity">
    <text evidence="1">Belongs to the sigma-70 factor family. ECF subfamily.</text>
</comment>
<organism evidence="7 8">
    <name type="scientific">Sphingobacterium faecale</name>
    <dbReference type="NCBI Taxonomy" id="2803775"/>
    <lineage>
        <taxon>Bacteria</taxon>
        <taxon>Pseudomonadati</taxon>
        <taxon>Bacteroidota</taxon>
        <taxon>Sphingobacteriia</taxon>
        <taxon>Sphingobacteriales</taxon>
        <taxon>Sphingobacteriaceae</taxon>
        <taxon>Sphingobacterium</taxon>
    </lineage>
</organism>
<dbReference type="InterPro" id="IPR039425">
    <property type="entry name" value="RNA_pol_sigma-70-like"/>
</dbReference>